<dbReference type="Gene3D" id="1.20.272.10">
    <property type="match status" value="1"/>
</dbReference>
<reference evidence="1 2" key="1">
    <citation type="journal article" date="2016" name="Nat. Commun.">
        <title>Thousands of microbial genomes shed light on interconnected biogeochemical processes in an aquifer system.</title>
        <authorList>
            <person name="Anantharaman K."/>
            <person name="Brown C.T."/>
            <person name="Hug L.A."/>
            <person name="Sharon I."/>
            <person name="Castelle C.J."/>
            <person name="Probst A.J."/>
            <person name="Thomas B.C."/>
            <person name="Singh A."/>
            <person name="Wilkins M.J."/>
            <person name="Karaoz U."/>
            <person name="Brodie E.L."/>
            <person name="Williams K.H."/>
            <person name="Hubbard S.S."/>
            <person name="Banfield J.F."/>
        </authorList>
    </citation>
    <scope>NUCLEOTIDE SEQUENCE [LARGE SCALE GENOMIC DNA]</scope>
</reference>
<name>A0A1G1V2L4_9BACT</name>
<dbReference type="GO" id="GO:0006260">
    <property type="term" value="P:DNA replication"/>
    <property type="evidence" value="ECO:0007669"/>
    <property type="project" value="InterPro"/>
</dbReference>
<dbReference type="Proteomes" id="UP000177967">
    <property type="component" value="Unassembled WGS sequence"/>
</dbReference>
<evidence type="ECO:0000313" key="1">
    <source>
        <dbReference type="EMBL" id="OGY09613.1"/>
    </source>
</evidence>
<dbReference type="AlphaFoldDB" id="A0A1G1V2L4"/>
<comment type="caution">
    <text evidence="1">The sequence shown here is derived from an EMBL/GenBank/DDBJ whole genome shotgun (WGS) entry which is preliminary data.</text>
</comment>
<dbReference type="STRING" id="1797513.A2782_02465"/>
<dbReference type="Gene3D" id="3.40.50.300">
    <property type="entry name" value="P-loop containing nucleotide triphosphate hydrolases"/>
    <property type="match status" value="1"/>
</dbReference>
<dbReference type="GO" id="GO:0003677">
    <property type="term" value="F:DNA binding"/>
    <property type="evidence" value="ECO:0007669"/>
    <property type="project" value="InterPro"/>
</dbReference>
<protein>
    <recommendedName>
        <fullName evidence="3">DNA polymerase III delta N-terminal domain-containing protein</fullName>
    </recommendedName>
</protein>
<accession>A0A1G1V2L4</accession>
<evidence type="ECO:0000313" key="2">
    <source>
        <dbReference type="Proteomes" id="UP000177967"/>
    </source>
</evidence>
<dbReference type="EMBL" id="MHBW01000007">
    <property type="protein sequence ID" value="OGY09613.1"/>
    <property type="molecule type" value="Genomic_DNA"/>
</dbReference>
<proteinExistence type="predicted"/>
<gene>
    <name evidence="1" type="ORF">A2782_02465</name>
</gene>
<dbReference type="SUPFAM" id="SSF48019">
    <property type="entry name" value="post-AAA+ oligomerization domain-like"/>
    <property type="match status" value="1"/>
</dbReference>
<evidence type="ECO:0008006" key="3">
    <source>
        <dbReference type="Google" id="ProtNLM"/>
    </source>
</evidence>
<sequence>MNSFILHGDNQVASREKLVFLINESKKVGFELMYLDNPGEKELLDAASSQGLFGNQNLIVIENFLTSNKDSSGILSGIPKDTTIIIWEKKLLSPSAAKKLSGKFTVLEFKLPTVLFALLDNIFPKNNRKVLELLNAARQGLEAEFLLIMLSQRVRQLLWVKLDPNSLTMVPWQRAKLAQQASKLTSQQLTWLHSKLLEIDRDQKSSQLPENLFSSLELLLTSI</sequence>
<dbReference type="InterPro" id="IPR027417">
    <property type="entry name" value="P-loop_NTPase"/>
</dbReference>
<organism evidence="1 2">
    <name type="scientific">Candidatus Blackburnbacteria bacterium RIFCSPHIGHO2_01_FULL_43_15b</name>
    <dbReference type="NCBI Taxonomy" id="1797513"/>
    <lineage>
        <taxon>Bacteria</taxon>
        <taxon>Candidatus Blackburniibacteriota</taxon>
    </lineage>
</organism>
<dbReference type="InterPro" id="IPR008921">
    <property type="entry name" value="DNA_pol3_clamp-load_cplx_C"/>
</dbReference>